<reference evidence="4 5" key="1">
    <citation type="submission" date="2019-11" db="EMBL/GenBank/DDBJ databases">
        <authorList>
            <person name="Jiang L.-Q."/>
        </authorList>
    </citation>
    <scope>NUCLEOTIDE SEQUENCE [LARGE SCALE GENOMIC DNA]</scope>
    <source>
        <strain evidence="4 5">YIM 132087</strain>
    </source>
</reference>
<gene>
    <name evidence="4" type="ORF">GIS00_20310</name>
</gene>
<dbReference type="Pfam" id="PF08223">
    <property type="entry name" value="PaaX_C"/>
    <property type="match status" value="1"/>
</dbReference>
<dbReference type="AlphaFoldDB" id="A0A7K1FQ71"/>
<name>A0A7K1FQ71_9ACTN</name>
<protein>
    <submittedName>
        <fullName evidence="4">PaaX family transcriptional regulator</fullName>
    </submittedName>
</protein>
<comment type="caution">
    <text evidence="4">The sequence shown here is derived from an EMBL/GenBank/DDBJ whole genome shotgun (WGS) entry which is preliminary data.</text>
</comment>
<dbReference type="Gene3D" id="1.10.10.10">
    <property type="entry name" value="Winged helix-like DNA-binding domain superfamily/Winged helix DNA-binding domain"/>
    <property type="match status" value="1"/>
</dbReference>
<dbReference type="EMBL" id="WLYK01000009">
    <property type="protein sequence ID" value="MTD16287.1"/>
    <property type="molecule type" value="Genomic_DNA"/>
</dbReference>
<accession>A0A7K1FQ71</accession>
<dbReference type="InterPro" id="IPR036390">
    <property type="entry name" value="WH_DNA-bd_sf"/>
</dbReference>
<evidence type="ECO:0000259" key="2">
    <source>
        <dbReference type="Pfam" id="PF08223"/>
    </source>
</evidence>
<dbReference type="InterPro" id="IPR048846">
    <property type="entry name" value="PaaX-like_central"/>
</dbReference>
<evidence type="ECO:0000259" key="3">
    <source>
        <dbReference type="Pfam" id="PF20803"/>
    </source>
</evidence>
<keyword evidence="5" id="KW-1185">Reference proteome</keyword>
<dbReference type="PANTHER" id="PTHR30319">
    <property type="entry name" value="PHENYLACETIC ACID REGULATOR-RELATED TRANSCRIPTIONAL REPRESSOR"/>
    <property type="match status" value="1"/>
</dbReference>
<dbReference type="Pfam" id="PF20803">
    <property type="entry name" value="PaaX_M"/>
    <property type="match status" value="1"/>
</dbReference>
<dbReference type="PANTHER" id="PTHR30319:SF1">
    <property type="entry name" value="TRANSCRIPTIONAL REPRESSOR PAAX"/>
    <property type="match status" value="1"/>
</dbReference>
<dbReference type="Gene3D" id="1.20.58.1460">
    <property type="match status" value="1"/>
</dbReference>
<sequence length="338" mass="37405">MARRPHRTGKGDAAVTTGDTRAVEASEDLLRPFEHPATLLMSVLGEYWWERPEPLPSASLVELLRLFGVPEAAARATLSRMARRGLLDVERRGRRTFYALSARAAQVLRDGAVRIFGFGAEDLGWDGRWSLVAFSVPEENRRLRDVLRDRLRWLGFASLYDGVWVTPHDRVEAALRTLAELGVPTVSAFRAVHRTLADSAAGGPERAWDLQSLRAEYDWFIVRARSILQRARSGVMEPGDALVSRTFLTQLWSGFSTRDPQLPVELLPDDWPRKDARELFALGYEELGPRAAAEFARIVEDLAPELAGLVGFQTTAESVLGIYGGKPGAAEAVSPFAG</sequence>
<organism evidence="4 5">
    <name type="scientific">Nakamurella alba</name>
    <dbReference type="NCBI Taxonomy" id="2665158"/>
    <lineage>
        <taxon>Bacteria</taxon>
        <taxon>Bacillati</taxon>
        <taxon>Actinomycetota</taxon>
        <taxon>Actinomycetes</taxon>
        <taxon>Nakamurellales</taxon>
        <taxon>Nakamurellaceae</taxon>
        <taxon>Nakamurella</taxon>
    </lineage>
</organism>
<proteinExistence type="predicted"/>
<dbReference type="Pfam" id="PF07848">
    <property type="entry name" value="PaaX"/>
    <property type="match status" value="1"/>
</dbReference>
<dbReference type="GO" id="GO:0006351">
    <property type="term" value="P:DNA-templated transcription"/>
    <property type="evidence" value="ECO:0007669"/>
    <property type="project" value="TreeGrafter"/>
</dbReference>
<dbReference type="InterPro" id="IPR012906">
    <property type="entry name" value="PaaX-like_N"/>
</dbReference>
<evidence type="ECO:0000259" key="1">
    <source>
        <dbReference type="Pfam" id="PF07848"/>
    </source>
</evidence>
<evidence type="ECO:0000313" key="5">
    <source>
        <dbReference type="Proteomes" id="UP000460221"/>
    </source>
</evidence>
<dbReference type="Gene3D" id="3.30.70.2650">
    <property type="match status" value="1"/>
</dbReference>
<dbReference type="Proteomes" id="UP000460221">
    <property type="component" value="Unassembled WGS sequence"/>
</dbReference>
<dbReference type="InterPro" id="IPR013225">
    <property type="entry name" value="PaaX_C"/>
</dbReference>
<feature type="domain" description="Transcriptional repressor PaaX-like C-terminal" evidence="2">
    <location>
        <begin position="208"/>
        <end position="293"/>
    </location>
</feature>
<dbReference type="InterPro" id="IPR036388">
    <property type="entry name" value="WH-like_DNA-bd_sf"/>
</dbReference>
<feature type="domain" description="Transcriptional repressor PaaX-like central Cas2-like" evidence="3">
    <location>
        <begin position="125"/>
        <end position="199"/>
    </location>
</feature>
<evidence type="ECO:0000313" key="4">
    <source>
        <dbReference type="EMBL" id="MTD16287.1"/>
    </source>
</evidence>
<feature type="domain" description="Transcriptional repressor PaaX-like N-terminal" evidence="1">
    <location>
        <begin position="38"/>
        <end position="103"/>
    </location>
</feature>
<dbReference type="SUPFAM" id="SSF46785">
    <property type="entry name" value="Winged helix' DNA-binding domain"/>
    <property type="match status" value="1"/>
</dbReference>